<dbReference type="PROSITE" id="PS51257">
    <property type="entry name" value="PROKAR_LIPOPROTEIN"/>
    <property type="match status" value="1"/>
</dbReference>
<organism evidence="2 3">
    <name type="scientific">Pyxidicoccus parkwayensis</name>
    <dbReference type="NCBI Taxonomy" id="2813578"/>
    <lineage>
        <taxon>Bacteria</taxon>
        <taxon>Pseudomonadati</taxon>
        <taxon>Myxococcota</taxon>
        <taxon>Myxococcia</taxon>
        <taxon>Myxococcales</taxon>
        <taxon>Cystobacterineae</taxon>
        <taxon>Myxococcaceae</taxon>
        <taxon>Pyxidicoccus</taxon>
    </lineage>
</organism>
<feature type="signal peptide" evidence="1">
    <location>
        <begin position="1"/>
        <end position="28"/>
    </location>
</feature>
<accession>A0ABX7P765</accession>
<protein>
    <recommendedName>
        <fullName evidence="4">Lipoprotein</fullName>
    </recommendedName>
</protein>
<dbReference type="Proteomes" id="UP000662747">
    <property type="component" value="Chromosome"/>
</dbReference>
<dbReference type="EMBL" id="CP071090">
    <property type="protein sequence ID" value="QSQ26286.1"/>
    <property type="molecule type" value="Genomic_DNA"/>
</dbReference>
<evidence type="ECO:0000313" key="2">
    <source>
        <dbReference type="EMBL" id="QSQ26286.1"/>
    </source>
</evidence>
<evidence type="ECO:0000256" key="1">
    <source>
        <dbReference type="SAM" id="SignalP"/>
    </source>
</evidence>
<sequence length="421" mass="45631">MLPPSFRPILAALSLVAALLSTGCGSRAGDEAPTGPVPRIWTLRLLREHLARTSTQPEGLANLGVGEPITLRGHRLPQWSPPYHRLERLQARSQDGFNVLPAFSEGRPAAFTVLEVWEHVPEVWVQPWYVLVTEYDAAHPDAHRLKGALPLVDIGDDSVFYSPFWEVTYVEVPKDTPPDRYRSATELYASGLPMHRGGGLLAPLAPSDLTPAMAEGSATPLRPLSGDGVGVPERGEVWLRGRRVSYLDFGTRAFTWNTSAEHNGVVDEAPLYLFATADAAGRPVPLGLPPVLGPGTRTGRPHSGAPRTGALMRPHLVLLPPGAGPFIPSELTQLKASLRERGVNVVDAHPTAEQLAEAKDYVLRVALNPECFQDLTRFPQACRWLDSRAAVEAHVEPAAVLPQDVLFTAPMLSLAGWQPGS</sequence>
<dbReference type="RefSeq" id="WP_206727834.1">
    <property type="nucleotide sequence ID" value="NZ_CP071090.1"/>
</dbReference>
<keyword evidence="3" id="KW-1185">Reference proteome</keyword>
<gene>
    <name evidence="2" type="ORF">JY651_15715</name>
</gene>
<feature type="chain" id="PRO_5046877580" description="Lipoprotein" evidence="1">
    <location>
        <begin position="29"/>
        <end position="421"/>
    </location>
</feature>
<proteinExistence type="predicted"/>
<evidence type="ECO:0000313" key="3">
    <source>
        <dbReference type="Proteomes" id="UP000662747"/>
    </source>
</evidence>
<name>A0ABX7P765_9BACT</name>
<reference evidence="2 3" key="1">
    <citation type="submission" date="2021-02" db="EMBL/GenBank/DDBJ databases">
        <title>De Novo genome assembly of isolated myxobacteria.</title>
        <authorList>
            <person name="Stevens D.C."/>
        </authorList>
    </citation>
    <scope>NUCLEOTIDE SEQUENCE [LARGE SCALE GENOMIC DNA]</scope>
    <source>
        <strain evidence="3">SCPEA02</strain>
    </source>
</reference>
<evidence type="ECO:0008006" key="4">
    <source>
        <dbReference type="Google" id="ProtNLM"/>
    </source>
</evidence>
<keyword evidence="1" id="KW-0732">Signal</keyword>